<dbReference type="Pfam" id="PF06985">
    <property type="entry name" value="HET"/>
    <property type="match status" value="1"/>
</dbReference>
<feature type="transmembrane region" description="Helical" evidence="1">
    <location>
        <begin position="249"/>
        <end position="272"/>
    </location>
</feature>
<evidence type="ECO:0000313" key="5">
    <source>
        <dbReference type="Proteomes" id="UP000566819"/>
    </source>
</evidence>
<keyword evidence="1" id="KW-1133">Transmembrane helix</keyword>
<dbReference type="Proteomes" id="UP000566819">
    <property type="component" value="Unassembled WGS sequence"/>
</dbReference>
<comment type="caution">
    <text evidence="4">The sequence shown here is derived from an EMBL/GenBank/DDBJ whole genome shotgun (WGS) entry which is preliminary data.</text>
</comment>
<dbReference type="Pfam" id="PF26639">
    <property type="entry name" value="Het-6_barrel"/>
    <property type="match status" value="1"/>
</dbReference>
<protein>
    <recommendedName>
        <fullName evidence="6">Heterokaryon incompatibility domain-containing protein</fullName>
    </recommendedName>
</protein>
<sequence>MSSPQTTKDIGFPRISLNGFIGLIFTFLTISIVVALAQTSLRITRLKKVELDDGFLMLALVALAGACGIMDELGELLYVQIYASLKLVPFPTGPAILRYHRLLQAAAVLEWVAIFAAKFSLLLFFRKLVNRTHVLKIWWAIVLVFLICLAGVCIPLGFMVCSDFSLNFLTIISVREQISTDASVTIDVLSDILVLSIPLAILWTVKVNLRRKMAIGAILCLSVFMIIIAIARVTAAALPSGLSDTVWLFFWQTMEAAVAVIMVSLTGLRSLFVQDASQGASKRVATYPSENSGVYSDGHMAIPYDKPSAKSGIMPRVQKLMGHAALSPGPLTDLDLDQPTSRTLRDLQELQMTTATEDAKHDEASVGATPLERSPIYRSLDNQTSQIRLITLHASPDFDSPIECSLGHVNLDEKLEYQALSYVWGNPNACEDIFIDGTTLPATTNLVAALRQIRDATKPLVLWVDAICINQNDVNERNHQVQLMALIYKSASIVFSWLGLAADDSDLAIEYIGQMAEEIRKQVKGYLVMNGDYLPMVDPSDDGTSWVKRVSEYFHARDLEHHALSALEKFLDRPYWKRLWVLQEMVLATELVFLCGSQRLGWEKLDLVTSEVQAFSNLSLSTTKMRFMAQHWGPAIAKATDPRDFIYGISAIIDLGIPVDYSLSTYVVFREAAMKLVLRRKPALFLLIVFSGIGCRRPSFRSSSTPCLSWVPDLAAPNLEPLQGPWYCLDKYRCSGKSELSFHVSPDQGFLRIKGIIWDRVAIYLPKFESSSSQDNPARLLQRLTSEYGENPYPSGMPILQVLFRLFLLDFEYGGRSSRLDISTSSFLDLASGFITLVLFWEGYRLYPFPEEFDDGEIKTPLDRTRIMREFWGGTLEPHQEDHFWRLIGIFSQRITATVTWAEICLRSTTYFHNTRYIFQTSNGYLGLGPPLMQEDDLICILSGCSVPFILRREGSHYLLVGPCFVMGIMDGEAVLDLKAFENSLKTFEIH</sequence>
<dbReference type="PANTHER" id="PTHR24148:SF73">
    <property type="entry name" value="HET DOMAIN PROTEIN (AFU_ORTHOLOGUE AFUA_8G01020)"/>
    <property type="match status" value="1"/>
</dbReference>
<keyword evidence="5" id="KW-1185">Reference proteome</keyword>
<evidence type="ECO:0008006" key="6">
    <source>
        <dbReference type="Google" id="ProtNLM"/>
    </source>
</evidence>
<evidence type="ECO:0000313" key="4">
    <source>
        <dbReference type="EMBL" id="KAF4636427.1"/>
    </source>
</evidence>
<evidence type="ECO:0000259" key="2">
    <source>
        <dbReference type="Pfam" id="PF06985"/>
    </source>
</evidence>
<dbReference type="InterPro" id="IPR010730">
    <property type="entry name" value="HET"/>
</dbReference>
<feature type="transmembrane region" description="Helical" evidence="1">
    <location>
        <begin position="188"/>
        <end position="205"/>
    </location>
</feature>
<dbReference type="OrthoDB" id="5386682at2759"/>
<proteinExistence type="predicted"/>
<feature type="transmembrane region" description="Helical" evidence="1">
    <location>
        <begin position="20"/>
        <end position="43"/>
    </location>
</feature>
<feature type="transmembrane region" description="Helical" evidence="1">
    <location>
        <begin position="102"/>
        <end position="125"/>
    </location>
</feature>
<feature type="transmembrane region" description="Helical" evidence="1">
    <location>
        <begin position="137"/>
        <end position="160"/>
    </location>
</feature>
<reference evidence="4 5" key="1">
    <citation type="submission" date="2020-03" db="EMBL/GenBank/DDBJ databases">
        <title>Draft Genome Sequence of Cudoniella acicularis.</title>
        <authorList>
            <person name="Buettner E."/>
            <person name="Kellner H."/>
        </authorList>
    </citation>
    <scope>NUCLEOTIDE SEQUENCE [LARGE SCALE GENOMIC DNA]</scope>
    <source>
        <strain evidence="4 5">DSM 108380</strain>
    </source>
</reference>
<evidence type="ECO:0000256" key="1">
    <source>
        <dbReference type="SAM" id="Phobius"/>
    </source>
</evidence>
<gene>
    <name evidence="4" type="ORF">G7Y89_g1661</name>
</gene>
<feature type="transmembrane region" description="Helical" evidence="1">
    <location>
        <begin position="55"/>
        <end position="82"/>
    </location>
</feature>
<dbReference type="AlphaFoldDB" id="A0A8H4RXS0"/>
<dbReference type="InterPro" id="IPR049326">
    <property type="entry name" value="Rhodopsin_dom_fungi"/>
</dbReference>
<evidence type="ECO:0000259" key="3">
    <source>
        <dbReference type="Pfam" id="PF20684"/>
    </source>
</evidence>
<name>A0A8H4RXS0_9HELO</name>
<feature type="domain" description="Rhodopsin" evidence="3">
    <location>
        <begin position="41"/>
        <end position="273"/>
    </location>
</feature>
<keyword evidence="1" id="KW-0472">Membrane</keyword>
<feature type="domain" description="Heterokaryon incompatibility" evidence="2">
    <location>
        <begin position="417"/>
        <end position="584"/>
    </location>
</feature>
<organism evidence="4 5">
    <name type="scientific">Cudoniella acicularis</name>
    <dbReference type="NCBI Taxonomy" id="354080"/>
    <lineage>
        <taxon>Eukaryota</taxon>
        <taxon>Fungi</taxon>
        <taxon>Dikarya</taxon>
        <taxon>Ascomycota</taxon>
        <taxon>Pezizomycotina</taxon>
        <taxon>Leotiomycetes</taxon>
        <taxon>Helotiales</taxon>
        <taxon>Tricladiaceae</taxon>
        <taxon>Cudoniella</taxon>
    </lineage>
</organism>
<dbReference type="PANTHER" id="PTHR24148">
    <property type="entry name" value="ANKYRIN REPEAT DOMAIN-CONTAINING PROTEIN 39 HOMOLOG-RELATED"/>
    <property type="match status" value="1"/>
</dbReference>
<feature type="transmembrane region" description="Helical" evidence="1">
    <location>
        <begin position="217"/>
        <end position="237"/>
    </location>
</feature>
<accession>A0A8H4RXS0</accession>
<dbReference type="EMBL" id="JAAMPI010000067">
    <property type="protein sequence ID" value="KAF4636427.1"/>
    <property type="molecule type" value="Genomic_DNA"/>
</dbReference>
<dbReference type="InterPro" id="IPR052895">
    <property type="entry name" value="HetReg/Transcr_Mod"/>
</dbReference>
<dbReference type="Pfam" id="PF20684">
    <property type="entry name" value="Fung_rhodopsin"/>
    <property type="match status" value="1"/>
</dbReference>
<keyword evidence="1" id="KW-0812">Transmembrane</keyword>